<reference evidence="5 6" key="1">
    <citation type="submission" date="2016-08" db="EMBL/GenBank/DDBJ databases">
        <title>Complete genome sequence of Streptomyces agglomeratus strain 6-3-2, a novel anti-MRSA actinomycete isolated from Wuli of Tebit, China.</title>
        <authorList>
            <person name="Chen X."/>
        </authorList>
    </citation>
    <scope>NUCLEOTIDE SEQUENCE [LARGE SCALE GENOMIC DNA]</scope>
    <source>
        <strain evidence="5 6">6-3-2</strain>
    </source>
</reference>
<organism evidence="5 6">
    <name type="scientific">Streptomyces agglomeratus</name>
    <dbReference type="NCBI Taxonomy" id="285458"/>
    <lineage>
        <taxon>Bacteria</taxon>
        <taxon>Bacillati</taxon>
        <taxon>Actinomycetota</taxon>
        <taxon>Actinomycetes</taxon>
        <taxon>Kitasatosporales</taxon>
        <taxon>Streptomycetaceae</taxon>
        <taxon>Streptomyces</taxon>
    </lineage>
</organism>
<proteinExistence type="predicted"/>
<accession>A0A1E5PH57</accession>
<keyword evidence="1" id="KW-0805">Transcription regulation</keyword>
<dbReference type="Proteomes" id="UP000095759">
    <property type="component" value="Unassembled WGS sequence"/>
</dbReference>
<sequence>MAEEPDNTPIQSKYAQQYGADLAANREEQERLAERLKQLQADEAWLLQQLEAKKAGAPAKAAASQTVPQQRREAAKATPVPSNAKKKTTRAKTPAKRTHAPKAKAGGDKATVKKTTVEKATQHVAETAKRAEPPLHEVVLSILRTQPGHPHLAREVHTELADKHRRSASIQVVRNSLESLVKKGMVEKENKQNSVMYTAPTGRTVESVPEAAAEKASEKVTADA</sequence>
<dbReference type="EMBL" id="MEHJ01000001">
    <property type="protein sequence ID" value="OEJ28795.1"/>
    <property type="molecule type" value="Genomic_DNA"/>
</dbReference>
<evidence type="ECO:0000256" key="3">
    <source>
        <dbReference type="ARBA" id="ARBA00023163"/>
    </source>
</evidence>
<evidence type="ECO:0000313" key="5">
    <source>
        <dbReference type="EMBL" id="OEJ28795.1"/>
    </source>
</evidence>
<feature type="compositionally biased region" description="Basic and acidic residues" evidence="4">
    <location>
        <begin position="212"/>
        <end position="224"/>
    </location>
</feature>
<evidence type="ECO:0000256" key="2">
    <source>
        <dbReference type="ARBA" id="ARBA00023125"/>
    </source>
</evidence>
<dbReference type="GO" id="GO:0045892">
    <property type="term" value="P:negative regulation of DNA-templated transcription"/>
    <property type="evidence" value="ECO:0007669"/>
    <property type="project" value="InterPro"/>
</dbReference>
<dbReference type="Gene3D" id="1.10.10.10">
    <property type="entry name" value="Winged helix-like DNA-binding domain superfamily/Winged helix DNA-binding domain"/>
    <property type="match status" value="1"/>
</dbReference>
<dbReference type="GO" id="GO:0003677">
    <property type="term" value="F:DNA binding"/>
    <property type="evidence" value="ECO:0007669"/>
    <property type="project" value="UniProtKB-KW"/>
</dbReference>
<dbReference type="AlphaFoldDB" id="A0A1E5PH57"/>
<dbReference type="InterPro" id="IPR005650">
    <property type="entry name" value="BlaI_family"/>
</dbReference>
<feature type="compositionally biased region" description="Basic and acidic residues" evidence="4">
    <location>
        <begin position="105"/>
        <end position="114"/>
    </location>
</feature>
<comment type="caution">
    <text evidence="5">The sequence shown here is derived from an EMBL/GenBank/DDBJ whole genome shotgun (WGS) entry which is preliminary data.</text>
</comment>
<keyword evidence="3" id="KW-0804">Transcription</keyword>
<evidence type="ECO:0008006" key="7">
    <source>
        <dbReference type="Google" id="ProtNLM"/>
    </source>
</evidence>
<keyword evidence="6" id="KW-1185">Reference proteome</keyword>
<evidence type="ECO:0000256" key="1">
    <source>
        <dbReference type="ARBA" id="ARBA00023015"/>
    </source>
</evidence>
<feature type="region of interest" description="Disordered" evidence="4">
    <location>
        <begin position="1"/>
        <end position="31"/>
    </location>
</feature>
<gene>
    <name evidence="5" type="ORF">AS594_34490</name>
</gene>
<name>A0A1E5PH57_9ACTN</name>
<dbReference type="InterPro" id="IPR036388">
    <property type="entry name" value="WH-like_DNA-bd_sf"/>
</dbReference>
<feature type="region of interest" description="Disordered" evidence="4">
    <location>
        <begin position="191"/>
        <end position="224"/>
    </location>
</feature>
<feature type="region of interest" description="Disordered" evidence="4">
    <location>
        <begin position="53"/>
        <end position="114"/>
    </location>
</feature>
<keyword evidence="2" id="KW-0238">DNA-binding</keyword>
<feature type="compositionally biased region" description="Basic residues" evidence="4">
    <location>
        <begin position="84"/>
        <end position="102"/>
    </location>
</feature>
<dbReference type="OrthoDB" id="4338895at2"/>
<evidence type="ECO:0000313" key="6">
    <source>
        <dbReference type="Proteomes" id="UP000095759"/>
    </source>
</evidence>
<protein>
    <recommendedName>
        <fullName evidence="7">Regulatory protein</fullName>
    </recommendedName>
</protein>
<dbReference type="Pfam" id="PF03965">
    <property type="entry name" value="Penicillinase_R"/>
    <property type="match status" value="1"/>
</dbReference>
<evidence type="ECO:0000256" key="4">
    <source>
        <dbReference type="SAM" id="MobiDB-lite"/>
    </source>
</evidence>
<dbReference type="RefSeq" id="WP_069774657.1">
    <property type="nucleotide sequence ID" value="NZ_MEHI01000001.1"/>
</dbReference>